<evidence type="ECO:0000256" key="2">
    <source>
        <dbReference type="ARBA" id="ARBA00022676"/>
    </source>
</evidence>
<dbReference type="PANTHER" id="PTHR10459:SF60">
    <property type="entry name" value="POLY [ADP-RIBOSE] POLYMERASE 2"/>
    <property type="match status" value="1"/>
</dbReference>
<sequence>MSSVYLVKVEPNANNNKYYRMIQNGDRFEVQYGRIGVSGCQTTSYPMSKWESTIKSKIKKGYVDQTRLVAEPTVKRKKDYADIPNSIIQSIVSRLQSMARKAIEDNYTITANKVTNTMISEAQSQLHNLMNVDSVDMFNKILVELFKTIPRKMRSVKEHLARSTSDFAKIIQSEQDLLDVMKGQVAHESETNNVNGNNDTLNTSQTILEAMGLIFEETTFEDREVIKSQMGSIKDKFYQAWKVTNIKTQEKFDNFVKVNNIKDRRLLFHGSRNENFWSIINTSLVLRPSAQITGKMFGYGIYFAPKAQKSLGYTSLHGSYWAGGNANSGFMGLFDVAYGKSYDVHSFDSKYYDFNYDKLQQASKGSNCIHAHAGNMLKNDEIIVYKEDQLTIKYLIEIK</sequence>
<dbReference type="InterPro" id="IPR036930">
    <property type="entry name" value="WGR_dom_sf"/>
</dbReference>
<name>A0ABV5BUN7_9BACL</name>
<evidence type="ECO:0000256" key="3">
    <source>
        <dbReference type="ARBA" id="ARBA00022679"/>
    </source>
</evidence>
<evidence type="ECO:0000313" key="8">
    <source>
        <dbReference type="Proteomes" id="UP001580430"/>
    </source>
</evidence>
<feature type="domain" description="PARP catalytic" evidence="6">
    <location>
        <begin position="198"/>
        <end position="399"/>
    </location>
</feature>
<dbReference type="SUPFAM" id="SSF56399">
    <property type="entry name" value="ADP-ribosylation"/>
    <property type="match status" value="1"/>
</dbReference>
<evidence type="ECO:0000259" key="6">
    <source>
        <dbReference type="PROSITE" id="PS51059"/>
    </source>
</evidence>
<reference evidence="7 8" key="1">
    <citation type="submission" date="2024-09" db="EMBL/GenBank/DDBJ databases">
        <title>Paenibacillus zeirhizospherea sp. nov., isolated from surface of the maize (Zea mays) roots in a horticulture field, Hungary.</title>
        <authorList>
            <person name="Marton D."/>
            <person name="Farkas M."/>
            <person name="Bedics A."/>
            <person name="Toth E."/>
            <person name="Tancsics A."/>
            <person name="Boka K."/>
            <person name="Marati G."/>
            <person name="Kriszt B."/>
            <person name="Cserhati M."/>
        </authorList>
    </citation>
    <scope>NUCLEOTIDE SEQUENCE [LARGE SCALE GENOMIC DNA]</scope>
    <source>
        <strain evidence="7 8">JCM 18446</strain>
    </source>
</reference>
<gene>
    <name evidence="7" type="ORF">ACE5LO_01205</name>
</gene>
<dbReference type="InterPro" id="IPR050800">
    <property type="entry name" value="ARTD/PARP"/>
</dbReference>
<dbReference type="Proteomes" id="UP001580430">
    <property type="component" value="Unassembled WGS sequence"/>
</dbReference>
<keyword evidence="4" id="KW-0520">NAD</keyword>
<accession>A0ABV5BUN7</accession>
<dbReference type="RefSeq" id="WP_375518252.1">
    <property type="nucleotide sequence ID" value="NZ_JBHIRY010000001.1"/>
</dbReference>
<dbReference type="CDD" id="cd07996">
    <property type="entry name" value="WGR_MMR_like"/>
    <property type="match status" value="1"/>
</dbReference>
<evidence type="ECO:0000256" key="1">
    <source>
        <dbReference type="ARBA" id="ARBA00012020"/>
    </source>
</evidence>
<keyword evidence="3" id="KW-0808">Transferase</keyword>
<dbReference type="EMBL" id="JBHIRY010000001">
    <property type="protein sequence ID" value="MFB5759000.1"/>
    <property type="molecule type" value="Genomic_DNA"/>
</dbReference>
<comment type="catalytic activity">
    <reaction evidence="5">
        <text>NAD(+) + (ADP-D-ribosyl)n-acceptor = nicotinamide + (ADP-D-ribosyl)n+1-acceptor + H(+).</text>
        <dbReference type="EC" id="2.4.2.30"/>
    </reaction>
</comment>
<dbReference type="Pfam" id="PF00644">
    <property type="entry name" value="PARP"/>
    <property type="match status" value="1"/>
</dbReference>
<protein>
    <recommendedName>
        <fullName evidence="1">NAD(+) ADP-ribosyltransferase</fullName>
        <ecNumber evidence="1">2.4.2.30</ecNumber>
    </recommendedName>
</protein>
<dbReference type="SMART" id="SM00773">
    <property type="entry name" value="WGR"/>
    <property type="match status" value="1"/>
</dbReference>
<organism evidence="7 8">
    <name type="scientific">Paenibacillus medicaginis</name>
    <dbReference type="NCBI Taxonomy" id="1470560"/>
    <lineage>
        <taxon>Bacteria</taxon>
        <taxon>Bacillati</taxon>
        <taxon>Bacillota</taxon>
        <taxon>Bacilli</taxon>
        <taxon>Bacillales</taxon>
        <taxon>Paenibacillaceae</taxon>
        <taxon>Paenibacillus</taxon>
    </lineage>
</organism>
<dbReference type="InterPro" id="IPR012317">
    <property type="entry name" value="Poly(ADP-ribose)pol_cat_dom"/>
</dbReference>
<dbReference type="Gene3D" id="3.90.228.10">
    <property type="match status" value="1"/>
</dbReference>
<evidence type="ECO:0000256" key="5">
    <source>
        <dbReference type="ARBA" id="ARBA00033987"/>
    </source>
</evidence>
<dbReference type="InterPro" id="IPR008893">
    <property type="entry name" value="WGR_domain"/>
</dbReference>
<dbReference type="Pfam" id="PF05406">
    <property type="entry name" value="WGR"/>
    <property type="match status" value="1"/>
</dbReference>
<dbReference type="PROSITE" id="PS51059">
    <property type="entry name" value="PARP_CATALYTIC"/>
    <property type="match status" value="1"/>
</dbReference>
<dbReference type="PANTHER" id="PTHR10459">
    <property type="entry name" value="DNA LIGASE"/>
    <property type="match status" value="1"/>
</dbReference>
<dbReference type="EC" id="2.4.2.30" evidence="1"/>
<dbReference type="InterPro" id="IPR049809">
    <property type="entry name" value="YehF/YfeS-like_WGR"/>
</dbReference>
<dbReference type="Gene3D" id="2.20.140.10">
    <property type="entry name" value="WGR domain"/>
    <property type="match status" value="1"/>
</dbReference>
<keyword evidence="2" id="KW-0328">Glycosyltransferase</keyword>
<comment type="caution">
    <text evidence="7">The sequence shown here is derived from an EMBL/GenBank/DDBJ whole genome shotgun (WGS) entry which is preliminary data.</text>
</comment>
<keyword evidence="8" id="KW-1185">Reference proteome</keyword>
<proteinExistence type="predicted"/>
<evidence type="ECO:0000256" key="4">
    <source>
        <dbReference type="ARBA" id="ARBA00023027"/>
    </source>
</evidence>
<dbReference type="SUPFAM" id="SSF142921">
    <property type="entry name" value="WGR domain-like"/>
    <property type="match status" value="1"/>
</dbReference>
<evidence type="ECO:0000313" key="7">
    <source>
        <dbReference type="EMBL" id="MFB5759000.1"/>
    </source>
</evidence>